<reference evidence="1 2" key="1">
    <citation type="submission" date="2022-08" db="EMBL/GenBank/DDBJ databases">
        <title>Lysinibacillus sequencing.</title>
        <authorList>
            <person name="Dunlap C."/>
        </authorList>
    </citation>
    <scope>NUCLEOTIDE SEQUENCE [LARGE SCALE GENOMIC DNA]</scope>
    <source>
        <strain evidence="1 2">PB211</strain>
    </source>
</reference>
<dbReference type="EMBL" id="JANTOO010000014">
    <property type="protein sequence ID" value="MCS1397492.1"/>
    <property type="molecule type" value="Genomic_DNA"/>
</dbReference>
<comment type="caution">
    <text evidence="1">The sequence shown here is derived from an EMBL/GenBank/DDBJ whole genome shotgun (WGS) entry which is preliminary data.</text>
</comment>
<name>A0ABT2DRM9_9BACI</name>
<organism evidence="1 2">
    <name type="scientific">Lysinibacillus pinottii</name>
    <dbReference type="NCBI Taxonomy" id="2973932"/>
    <lineage>
        <taxon>Bacteria</taxon>
        <taxon>Bacillati</taxon>
        <taxon>Bacillota</taxon>
        <taxon>Bacilli</taxon>
        <taxon>Bacillales</taxon>
        <taxon>Bacillaceae</taxon>
        <taxon>Lysinibacillus</taxon>
    </lineage>
</organism>
<evidence type="ECO:0000313" key="1">
    <source>
        <dbReference type="EMBL" id="MCS1397492.1"/>
    </source>
</evidence>
<protein>
    <submittedName>
        <fullName evidence="1">Uncharacterized protein</fullName>
    </submittedName>
</protein>
<gene>
    <name evidence="1" type="ORF">NXZ79_15785</name>
</gene>
<sequence length="63" mass="6924">MLEECQVVNVDAAARTIRVKRLESNDMVSGEIQVFKGTTLPEIDATVVCSFSNGKSYMLGELE</sequence>
<accession>A0ABT2DRM9</accession>
<evidence type="ECO:0000313" key="2">
    <source>
        <dbReference type="Proteomes" id="UP001525021"/>
    </source>
</evidence>
<dbReference type="Proteomes" id="UP001525021">
    <property type="component" value="Unassembled WGS sequence"/>
</dbReference>
<proteinExistence type="predicted"/>
<keyword evidence="2" id="KW-1185">Reference proteome</keyword>
<dbReference type="RefSeq" id="WP_012295281.1">
    <property type="nucleotide sequence ID" value="NZ_JANTOO010000014.1"/>
</dbReference>